<dbReference type="GO" id="GO:0016787">
    <property type="term" value="F:hydrolase activity"/>
    <property type="evidence" value="ECO:0007669"/>
    <property type="project" value="UniProtKB-KW"/>
</dbReference>
<reference evidence="3 4" key="1">
    <citation type="submission" date="2024-05" db="EMBL/GenBank/DDBJ databases">
        <title>Genome Sequence and Characterization of the New Strain Purple Sulfur Bacterium of Genus Thioalkalicoccus.</title>
        <authorList>
            <person name="Bryantseva I.A."/>
            <person name="Kyndt J.A."/>
            <person name="Imhoff J.F."/>
        </authorList>
    </citation>
    <scope>NUCLEOTIDE SEQUENCE [LARGE SCALE GENOMIC DNA]</scope>
    <source>
        <strain evidence="3 4">Um2</strain>
    </source>
</reference>
<evidence type="ECO:0000259" key="2">
    <source>
        <dbReference type="Pfam" id="PF02517"/>
    </source>
</evidence>
<feature type="transmembrane region" description="Helical" evidence="1">
    <location>
        <begin position="150"/>
        <end position="167"/>
    </location>
</feature>
<keyword evidence="1" id="KW-1133">Transmembrane helix</keyword>
<keyword evidence="1" id="KW-0472">Membrane</keyword>
<feature type="transmembrane region" description="Helical" evidence="1">
    <location>
        <begin position="187"/>
        <end position="216"/>
    </location>
</feature>
<feature type="transmembrane region" description="Helical" evidence="1">
    <location>
        <begin position="223"/>
        <end position="243"/>
    </location>
</feature>
<feature type="domain" description="CAAX prenyl protease 2/Lysostaphin resistance protein A-like" evidence="2">
    <location>
        <begin position="118"/>
        <end position="235"/>
    </location>
</feature>
<proteinExistence type="predicted"/>
<evidence type="ECO:0000313" key="3">
    <source>
        <dbReference type="EMBL" id="MEY6433790.1"/>
    </source>
</evidence>
<dbReference type="Pfam" id="PF02517">
    <property type="entry name" value="Rce1-like"/>
    <property type="match status" value="1"/>
</dbReference>
<sequence length="293" mass="32419">MKETGQFFLFLFVCLVLAAVLTVPLVATGWLDHPPQRIMGRLAQVFILLGLWPFLRWLGLDSRQALGYGLAWRPFARAVVLGWLAGFVMLLVLVAALVALEVRVPDRAFDAAWLVRIMAQALLAGLLIGLLEETFFRGALYTAIRRHHGLLQAALWSALLYAVLHMMKPSGLPDGVPFDWLGSAQMFAQVFVGLFQWSHVDSLVALFLVGVLLALVREHTGHIGWCIGLHAGWVFVIQVTRRLTGNPDDASLAVLVGDYDGVIGWLAAVWVGALALVYWFVFVRRAPSRRGRG</sequence>
<dbReference type="InterPro" id="IPR003675">
    <property type="entry name" value="Rce1/LyrA-like_dom"/>
</dbReference>
<feature type="transmembrane region" description="Helical" evidence="1">
    <location>
        <begin position="38"/>
        <end position="58"/>
    </location>
</feature>
<accession>A0ABV4BGX2</accession>
<evidence type="ECO:0000256" key="1">
    <source>
        <dbReference type="SAM" id="Phobius"/>
    </source>
</evidence>
<name>A0ABV4BGX2_9GAMM</name>
<keyword evidence="3" id="KW-0378">Hydrolase</keyword>
<organism evidence="3 4">
    <name type="scientific">Thioalkalicoccus limnaeus</name>
    <dbReference type="NCBI Taxonomy" id="120681"/>
    <lineage>
        <taxon>Bacteria</taxon>
        <taxon>Pseudomonadati</taxon>
        <taxon>Pseudomonadota</taxon>
        <taxon>Gammaproteobacteria</taxon>
        <taxon>Chromatiales</taxon>
        <taxon>Chromatiaceae</taxon>
        <taxon>Thioalkalicoccus</taxon>
    </lineage>
</organism>
<feature type="transmembrane region" description="Helical" evidence="1">
    <location>
        <begin position="111"/>
        <end position="130"/>
    </location>
</feature>
<comment type="caution">
    <text evidence="3">The sequence shown here is derived from an EMBL/GenBank/DDBJ whole genome shotgun (WGS) entry which is preliminary data.</text>
</comment>
<keyword evidence="1" id="KW-0812">Transmembrane</keyword>
<keyword evidence="4" id="KW-1185">Reference proteome</keyword>
<gene>
    <name evidence="3" type="ORF">ABC977_15400</name>
</gene>
<dbReference type="Proteomes" id="UP001564408">
    <property type="component" value="Unassembled WGS sequence"/>
</dbReference>
<feature type="transmembrane region" description="Helical" evidence="1">
    <location>
        <begin position="263"/>
        <end position="283"/>
    </location>
</feature>
<dbReference type="RefSeq" id="WP_369668175.1">
    <property type="nucleotide sequence ID" value="NZ_JBDKXB010000028.1"/>
</dbReference>
<dbReference type="EMBL" id="JBDKXB010000028">
    <property type="protein sequence ID" value="MEY6433790.1"/>
    <property type="molecule type" value="Genomic_DNA"/>
</dbReference>
<protein>
    <submittedName>
        <fullName evidence="3">CPBP family intramembrane glutamic endopeptidase</fullName>
        <ecNumber evidence="3">3.4.-.-</ecNumber>
    </submittedName>
</protein>
<dbReference type="EC" id="3.4.-.-" evidence="3"/>
<evidence type="ECO:0000313" key="4">
    <source>
        <dbReference type="Proteomes" id="UP001564408"/>
    </source>
</evidence>
<feature type="transmembrane region" description="Helical" evidence="1">
    <location>
        <begin position="78"/>
        <end position="99"/>
    </location>
</feature>